<evidence type="ECO:0000313" key="5">
    <source>
        <dbReference type="Proteomes" id="UP001500218"/>
    </source>
</evidence>
<dbReference type="PROSITE" id="PS51462">
    <property type="entry name" value="NUDIX"/>
    <property type="match status" value="1"/>
</dbReference>
<dbReference type="PANTHER" id="PTHR43046:SF16">
    <property type="entry name" value="ADP-RIBOSE PYROPHOSPHATASE YJHB-RELATED"/>
    <property type="match status" value="1"/>
</dbReference>
<dbReference type="InterPro" id="IPR020084">
    <property type="entry name" value="NUDIX_hydrolase_CS"/>
</dbReference>
<evidence type="ECO:0000256" key="1">
    <source>
        <dbReference type="ARBA" id="ARBA00001946"/>
    </source>
</evidence>
<name>A0ABN2LQ81_9ACTN</name>
<feature type="domain" description="Nudix hydrolase" evidence="3">
    <location>
        <begin position="33"/>
        <end position="168"/>
    </location>
</feature>
<dbReference type="InterPro" id="IPR000086">
    <property type="entry name" value="NUDIX_hydrolase_dom"/>
</dbReference>
<comment type="caution">
    <text evidence="4">The sequence shown here is derived from an EMBL/GenBank/DDBJ whole genome shotgun (WGS) entry which is preliminary data.</text>
</comment>
<comment type="cofactor">
    <cofactor evidence="1">
        <name>Mg(2+)</name>
        <dbReference type="ChEBI" id="CHEBI:18420"/>
    </cofactor>
</comment>
<evidence type="ECO:0000259" key="3">
    <source>
        <dbReference type="PROSITE" id="PS51462"/>
    </source>
</evidence>
<reference evidence="4 5" key="1">
    <citation type="journal article" date="2019" name="Int. J. Syst. Evol. Microbiol.">
        <title>The Global Catalogue of Microorganisms (GCM) 10K type strain sequencing project: providing services to taxonomists for standard genome sequencing and annotation.</title>
        <authorList>
            <consortium name="The Broad Institute Genomics Platform"/>
            <consortium name="The Broad Institute Genome Sequencing Center for Infectious Disease"/>
            <person name="Wu L."/>
            <person name="Ma J."/>
        </authorList>
    </citation>
    <scope>NUCLEOTIDE SEQUENCE [LARGE SCALE GENOMIC DNA]</scope>
    <source>
        <strain evidence="4 5">JCM 13250</strain>
    </source>
</reference>
<keyword evidence="5" id="KW-1185">Reference proteome</keyword>
<protein>
    <recommendedName>
        <fullName evidence="3">Nudix hydrolase domain-containing protein</fullName>
    </recommendedName>
</protein>
<dbReference type="PANTHER" id="PTHR43046">
    <property type="entry name" value="GDP-MANNOSE MANNOSYL HYDROLASE"/>
    <property type="match status" value="1"/>
</dbReference>
<proteinExistence type="predicted"/>
<evidence type="ECO:0000313" key="4">
    <source>
        <dbReference type="EMBL" id="GAA1796316.1"/>
    </source>
</evidence>
<keyword evidence="2" id="KW-0378">Hydrolase</keyword>
<dbReference type="SUPFAM" id="SSF55811">
    <property type="entry name" value="Nudix"/>
    <property type="match status" value="1"/>
</dbReference>
<accession>A0ABN2LQ81</accession>
<dbReference type="Pfam" id="PF00293">
    <property type="entry name" value="NUDIX"/>
    <property type="match status" value="1"/>
</dbReference>
<dbReference type="Proteomes" id="UP001500218">
    <property type="component" value="Unassembled WGS sequence"/>
</dbReference>
<sequence>MTTKSAHCPRCGAPLATHPPTTCTSCGYALFVNARPTASLLVLDGPLAPEVRFLALRRAMEPKAGLWETPGGFCDGWEHPRDAALREGREELGVDVELGDFVGMYIGEYDFQGEVLPVLDCFYLAWLPADRIEIDPAESLEYSWFSLVNAPPMAFSTMDRALVDAAARLTLSTLGQ</sequence>
<dbReference type="CDD" id="cd02883">
    <property type="entry name" value="NUDIX_Hydrolase"/>
    <property type="match status" value="1"/>
</dbReference>
<gene>
    <name evidence="4" type="ORF">GCM10009682_17580</name>
</gene>
<organism evidence="4 5">
    <name type="scientific">Luedemannella flava</name>
    <dbReference type="NCBI Taxonomy" id="349316"/>
    <lineage>
        <taxon>Bacteria</taxon>
        <taxon>Bacillati</taxon>
        <taxon>Actinomycetota</taxon>
        <taxon>Actinomycetes</taxon>
        <taxon>Micromonosporales</taxon>
        <taxon>Micromonosporaceae</taxon>
        <taxon>Luedemannella</taxon>
    </lineage>
</organism>
<dbReference type="RefSeq" id="WP_344128225.1">
    <property type="nucleotide sequence ID" value="NZ_BAAALT010000041.1"/>
</dbReference>
<dbReference type="EMBL" id="BAAALT010000041">
    <property type="protein sequence ID" value="GAA1796316.1"/>
    <property type="molecule type" value="Genomic_DNA"/>
</dbReference>
<dbReference type="PROSITE" id="PS00893">
    <property type="entry name" value="NUDIX_BOX"/>
    <property type="match status" value="1"/>
</dbReference>
<dbReference type="Gene3D" id="3.90.79.10">
    <property type="entry name" value="Nucleoside Triphosphate Pyrophosphohydrolase"/>
    <property type="match status" value="1"/>
</dbReference>
<dbReference type="InterPro" id="IPR015797">
    <property type="entry name" value="NUDIX_hydrolase-like_dom_sf"/>
</dbReference>
<evidence type="ECO:0000256" key="2">
    <source>
        <dbReference type="ARBA" id="ARBA00022801"/>
    </source>
</evidence>